<proteinExistence type="evidence at transcript level"/>
<reference evidence="3" key="1">
    <citation type="submission" date="2012-12" db="EMBL/GenBank/DDBJ databases">
        <title>Identification and characterization of a phenylalanine ammonia-lyase gene family in Isatis indigotica Fort.</title>
        <authorList>
            <person name="Liu Q."/>
            <person name="Chen J."/>
            <person name="Zhou X."/>
            <person name="Di P."/>
            <person name="Xiao Y."/>
            <person name="Xuan H."/>
            <person name="Zhang L."/>
            <person name="Chen W."/>
        </authorList>
    </citation>
    <scope>NUCLEOTIDE SEQUENCE</scope>
    <source>
        <tissue evidence="3">Salivary gland</tissue>
    </source>
</reference>
<evidence type="ECO:0000256" key="1">
    <source>
        <dbReference type="SAM" id="SignalP"/>
    </source>
</evidence>
<dbReference type="SUPFAM" id="SSF63712">
    <property type="entry name" value="Nicotinic receptor ligand binding domain-like"/>
    <property type="match status" value="1"/>
</dbReference>
<dbReference type="Pfam" id="PF02931">
    <property type="entry name" value="Neur_chan_LBD"/>
    <property type="match status" value="1"/>
</dbReference>
<feature type="signal peptide" evidence="1">
    <location>
        <begin position="1"/>
        <end position="19"/>
    </location>
</feature>
<dbReference type="GO" id="GO:0005230">
    <property type="term" value="F:extracellular ligand-gated monoatomic ion channel activity"/>
    <property type="evidence" value="ECO:0007669"/>
    <property type="project" value="InterPro"/>
</dbReference>
<protein>
    <submittedName>
        <fullName evidence="3">Putative ligand-gated ion channel</fullName>
    </submittedName>
</protein>
<evidence type="ECO:0000313" key="3">
    <source>
        <dbReference type="EMBL" id="JAA68976.1"/>
    </source>
</evidence>
<organism evidence="3">
    <name type="scientific">Ixodes ricinus</name>
    <name type="common">Common tick</name>
    <name type="synonym">Acarus ricinus</name>
    <dbReference type="NCBI Taxonomy" id="34613"/>
    <lineage>
        <taxon>Eukaryota</taxon>
        <taxon>Metazoa</taxon>
        <taxon>Ecdysozoa</taxon>
        <taxon>Arthropoda</taxon>
        <taxon>Chelicerata</taxon>
        <taxon>Arachnida</taxon>
        <taxon>Acari</taxon>
        <taxon>Parasitiformes</taxon>
        <taxon>Ixodida</taxon>
        <taxon>Ixodoidea</taxon>
        <taxon>Ixodidae</taxon>
        <taxon>Ixodinae</taxon>
        <taxon>Ixodes</taxon>
    </lineage>
</organism>
<dbReference type="InterPro" id="IPR006202">
    <property type="entry name" value="Neur_chan_lig-bd"/>
</dbReference>
<keyword evidence="1" id="KW-0732">Signal</keyword>
<dbReference type="AlphaFoldDB" id="A0A0K8RD21"/>
<evidence type="ECO:0000259" key="2">
    <source>
        <dbReference type="Pfam" id="PF02931"/>
    </source>
</evidence>
<name>A0A0K8RD21_IXORI</name>
<dbReference type="InterPro" id="IPR036734">
    <property type="entry name" value="Neur_chan_lig-bd_sf"/>
</dbReference>
<dbReference type="EMBL" id="GADI01004832">
    <property type="protein sequence ID" value="JAA68976.1"/>
    <property type="molecule type" value="mRNA"/>
</dbReference>
<feature type="domain" description="Neurotransmitter-gated ion-channel ligand-binding" evidence="2">
    <location>
        <begin position="34"/>
        <end position="92"/>
    </location>
</feature>
<feature type="chain" id="PRO_5005516954" evidence="1">
    <location>
        <begin position="20"/>
        <end position="102"/>
    </location>
</feature>
<dbReference type="GO" id="GO:0016020">
    <property type="term" value="C:membrane"/>
    <property type="evidence" value="ECO:0007669"/>
    <property type="project" value="InterPro"/>
</dbReference>
<accession>A0A0K8RD21</accession>
<sequence>MHRLLAGCLLACCLQMGLGNHRRLNGALDDPEQLDDLLRTYDRRALPSTHLGTPTKVACEIYIRSFGSINPATMDYEVDLYLRQTWQDDRLTSSKRVPTFRS</sequence>
<dbReference type="Gene3D" id="2.70.170.10">
    <property type="entry name" value="Neurotransmitter-gated ion-channel ligand-binding domain"/>
    <property type="match status" value="1"/>
</dbReference>